<comment type="caution">
    <text evidence="4">The sequence shown here is derived from an EMBL/GenBank/DDBJ whole genome shotgun (WGS) entry which is preliminary data.</text>
</comment>
<sequence>MIDPFQQMNEWRKNLDQFFGENFWNDFESIIKPNIPQINMYKTENEILCYVNVPGMRDINQIEIYADHTTLELRGNIHLDYARGSVVREEILQGNFDRKIQLPYPVRSDKIDATYQHGVLIIQLHRLISDKSSRNKVNIRMLEDE</sequence>
<dbReference type="CDD" id="cd06464">
    <property type="entry name" value="ACD_sHsps-like"/>
    <property type="match status" value="1"/>
</dbReference>
<dbReference type="AlphaFoldDB" id="A0A8J2TSA2"/>
<evidence type="ECO:0000313" key="5">
    <source>
        <dbReference type="Proteomes" id="UP000602050"/>
    </source>
</evidence>
<evidence type="ECO:0000313" key="4">
    <source>
        <dbReference type="EMBL" id="GFZ84358.1"/>
    </source>
</evidence>
<protein>
    <recommendedName>
        <fullName evidence="3">SHSP domain-containing protein</fullName>
    </recommendedName>
</protein>
<dbReference type="RefSeq" id="WP_229733654.1">
    <property type="nucleotide sequence ID" value="NZ_BMEV01000057.1"/>
</dbReference>
<keyword evidence="5" id="KW-1185">Reference proteome</keyword>
<dbReference type="EMBL" id="BMEV01000057">
    <property type="protein sequence ID" value="GFZ84358.1"/>
    <property type="molecule type" value="Genomic_DNA"/>
</dbReference>
<proteinExistence type="inferred from homology"/>
<dbReference type="InterPro" id="IPR008978">
    <property type="entry name" value="HSP20-like_chaperone"/>
</dbReference>
<evidence type="ECO:0000256" key="2">
    <source>
        <dbReference type="RuleBase" id="RU003616"/>
    </source>
</evidence>
<accession>A0A8J2TSA2</accession>
<comment type="similarity">
    <text evidence="1 2">Belongs to the small heat shock protein (HSP20) family.</text>
</comment>
<dbReference type="Proteomes" id="UP000602050">
    <property type="component" value="Unassembled WGS sequence"/>
</dbReference>
<organism evidence="4 5">
    <name type="scientific">Compostibacillus humi</name>
    <dbReference type="NCBI Taxonomy" id="1245525"/>
    <lineage>
        <taxon>Bacteria</taxon>
        <taxon>Bacillati</taxon>
        <taxon>Bacillota</taxon>
        <taxon>Bacilli</taxon>
        <taxon>Bacillales</taxon>
        <taxon>Bacillaceae</taxon>
        <taxon>Compostibacillus</taxon>
    </lineage>
</organism>
<dbReference type="PROSITE" id="PS01031">
    <property type="entry name" value="SHSP"/>
    <property type="match status" value="1"/>
</dbReference>
<name>A0A8J2TSA2_9BACI</name>
<dbReference type="Pfam" id="PF00011">
    <property type="entry name" value="HSP20"/>
    <property type="match status" value="1"/>
</dbReference>
<reference evidence="4" key="2">
    <citation type="submission" date="2020-09" db="EMBL/GenBank/DDBJ databases">
        <authorList>
            <person name="Sun Q."/>
            <person name="Zhou Y."/>
        </authorList>
    </citation>
    <scope>NUCLEOTIDE SEQUENCE</scope>
    <source>
        <strain evidence="4">CGMCC 1.12360</strain>
    </source>
</reference>
<dbReference type="Gene3D" id="2.60.40.790">
    <property type="match status" value="1"/>
</dbReference>
<dbReference type="SUPFAM" id="SSF49764">
    <property type="entry name" value="HSP20-like chaperones"/>
    <property type="match status" value="1"/>
</dbReference>
<evidence type="ECO:0000256" key="1">
    <source>
        <dbReference type="PROSITE-ProRule" id="PRU00285"/>
    </source>
</evidence>
<gene>
    <name evidence="4" type="ORF">GCM10010978_25830</name>
</gene>
<reference evidence="4" key="1">
    <citation type="journal article" date="2014" name="Int. J. Syst. Evol. Microbiol.">
        <title>Complete genome sequence of Corynebacterium casei LMG S-19264T (=DSM 44701T), isolated from a smear-ripened cheese.</title>
        <authorList>
            <consortium name="US DOE Joint Genome Institute (JGI-PGF)"/>
            <person name="Walter F."/>
            <person name="Albersmeier A."/>
            <person name="Kalinowski J."/>
            <person name="Ruckert C."/>
        </authorList>
    </citation>
    <scope>NUCLEOTIDE SEQUENCE</scope>
    <source>
        <strain evidence="4">CGMCC 1.12360</strain>
    </source>
</reference>
<dbReference type="InterPro" id="IPR002068">
    <property type="entry name" value="A-crystallin/Hsp20_dom"/>
</dbReference>
<evidence type="ECO:0000259" key="3">
    <source>
        <dbReference type="PROSITE" id="PS01031"/>
    </source>
</evidence>
<feature type="domain" description="SHSP" evidence="3">
    <location>
        <begin position="29"/>
        <end position="142"/>
    </location>
</feature>